<reference evidence="10" key="1">
    <citation type="submission" date="2018-09" db="EMBL/GenBank/DDBJ databases">
        <authorList>
            <person name="Zhu H."/>
        </authorList>
    </citation>
    <scope>NUCLEOTIDE SEQUENCE [LARGE SCALE GENOMIC DNA]</scope>
    <source>
        <strain evidence="10">K1R23-30</strain>
    </source>
</reference>
<dbReference type="OrthoDB" id="8545756at2"/>
<dbReference type="Gene3D" id="1.10.3720.10">
    <property type="entry name" value="MetI-like"/>
    <property type="match status" value="1"/>
</dbReference>
<comment type="subcellular location">
    <subcellularLocation>
        <location evidence="1 7">Cell membrane</location>
        <topology evidence="1 7">Multi-pass membrane protein</topology>
    </subcellularLocation>
</comment>
<evidence type="ECO:0000256" key="3">
    <source>
        <dbReference type="ARBA" id="ARBA00022475"/>
    </source>
</evidence>
<evidence type="ECO:0000256" key="2">
    <source>
        <dbReference type="ARBA" id="ARBA00022448"/>
    </source>
</evidence>
<dbReference type="PANTHER" id="PTHR30151">
    <property type="entry name" value="ALKANE SULFONATE ABC TRANSPORTER-RELATED, MEMBRANE SUBUNIT"/>
    <property type="match status" value="1"/>
</dbReference>
<keyword evidence="2 7" id="KW-0813">Transport</keyword>
<dbReference type="GO" id="GO:0042918">
    <property type="term" value="P:alkanesulfonate transmembrane transport"/>
    <property type="evidence" value="ECO:0007669"/>
    <property type="project" value="UniProtKB-ARBA"/>
</dbReference>
<feature type="transmembrane region" description="Helical" evidence="7">
    <location>
        <begin position="173"/>
        <end position="192"/>
    </location>
</feature>
<feature type="transmembrane region" description="Helical" evidence="7">
    <location>
        <begin position="213"/>
        <end position="243"/>
    </location>
</feature>
<name>A0A3A3FKD8_9BURK</name>
<feature type="transmembrane region" description="Helical" evidence="7">
    <location>
        <begin position="54"/>
        <end position="75"/>
    </location>
</feature>
<evidence type="ECO:0000256" key="6">
    <source>
        <dbReference type="ARBA" id="ARBA00023136"/>
    </source>
</evidence>
<evidence type="ECO:0000313" key="9">
    <source>
        <dbReference type="EMBL" id="RJF95654.1"/>
    </source>
</evidence>
<feature type="transmembrane region" description="Helical" evidence="7">
    <location>
        <begin position="114"/>
        <end position="136"/>
    </location>
</feature>
<dbReference type="GO" id="GO:0010438">
    <property type="term" value="P:cellular response to sulfur starvation"/>
    <property type="evidence" value="ECO:0007669"/>
    <property type="project" value="TreeGrafter"/>
</dbReference>
<evidence type="ECO:0000256" key="4">
    <source>
        <dbReference type="ARBA" id="ARBA00022692"/>
    </source>
</evidence>
<dbReference type="EMBL" id="QYUO01000002">
    <property type="protein sequence ID" value="RJF95654.1"/>
    <property type="molecule type" value="Genomic_DNA"/>
</dbReference>
<keyword evidence="10" id="KW-1185">Reference proteome</keyword>
<evidence type="ECO:0000256" key="1">
    <source>
        <dbReference type="ARBA" id="ARBA00004651"/>
    </source>
</evidence>
<evidence type="ECO:0000256" key="7">
    <source>
        <dbReference type="RuleBase" id="RU363032"/>
    </source>
</evidence>
<dbReference type="InterPro" id="IPR035906">
    <property type="entry name" value="MetI-like_sf"/>
</dbReference>
<keyword evidence="3" id="KW-1003">Cell membrane</keyword>
<protein>
    <submittedName>
        <fullName evidence="9">ABC transporter permease subunit</fullName>
    </submittedName>
</protein>
<accession>A0A3A3FKD8</accession>
<gene>
    <name evidence="9" type="ORF">D3871_19925</name>
</gene>
<keyword evidence="4 7" id="KW-0812">Transmembrane</keyword>
<dbReference type="SUPFAM" id="SSF161098">
    <property type="entry name" value="MetI-like"/>
    <property type="match status" value="1"/>
</dbReference>
<dbReference type="CDD" id="cd06261">
    <property type="entry name" value="TM_PBP2"/>
    <property type="match status" value="1"/>
</dbReference>
<evidence type="ECO:0000256" key="5">
    <source>
        <dbReference type="ARBA" id="ARBA00022989"/>
    </source>
</evidence>
<keyword evidence="5 7" id="KW-1133">Transmembrane helix</keyword>
<dbReference type="AlphaFoldDB" id="A0A3A3FKD8"/>
<feature type="transmembrane region" description="Helical" evidence="7">
    <location>
        <begin position="263"/>
        <end position="286"/>
    </location>
</feature>
<dbReference type="Proteomes" id="UP000265955">
    <property type="component" value="Unassembled WGS sequence"/>
</dbReference>
<proteinExistence type="inferred from homology"/>
<dbReference type="PROSITE" id="PS50928">
    <property type="entry name" value="ABC_TM1"/>
    <property type="match status" value="1"/>
</dbReference>
<keyword evidence="6 7" id="KW-0472">Membrane</keyword>
<sequence>MKKERHMHSQVNVQTGLQKQANAAPGMFSRLFAKRSAQPGEAFGAPGQGSASTIATVTVVVVLALWFMVTATGMVKPLFLPSPKAVFDKFILAVNDGFGGSTLLAHTLTSLARVFGAFALACVFAIPIGILMGVSRVARGIFDPLIEFYRPLPPLAYLPLVIIWFGIGEFSKVYLIFLAIFAPMAISARAGVRSVSIEQIHAAYSMGATRMQVIRHVILKAAIPEIFTGMRIGIGVGWTTLVAGEMVASTRGLGYMVLSASEFLASDVVIMGIIVIGFFAFVFDLLMRYLEHTLVPWKGKV</sequence>
<evidence type="ECO:0000259" key="8">
    <source>
        <dbReference type="PROSITE" id="PS50928"/>
    </source>
</evidence>
<dbReference type="GO" id="GO:0005886">
    <property type="term" value="C:plasma membrane"/>
    <property type="evidence" value="ECO:0007669"/>
    <property type="project" value="UniProtKB-SubCell"/>
</dbReference>
<feature type="transmembrane region" description="Helical" evidence="7">
    <location>
        <begin position="148"/>
        <end position="167"/>
    </location>
</feature>
<organism evidence="9 10">
    <name type="scientific">Noviherbaspirillum saxi</name>
    <dbReference type="NCBI Taxonomy" id="2320863"/>
    <lineage>
        <taxon>Bacteria</taxon>
        <taxon>Pseudomonadati</taxon>
        <taxon>Pseudomonadota</taxon>
        <taxon>Betaproteobacteria</taxon>
        <taxon>Burkholderiales</taxon>
        <taxon>Oxalobacteraceae</taxon>
        <taxon>Noviherbaspirillum</taxon>
    </lineage>
</organism>
<dbReference type="FunFam" id="1.10.3720.10:FF:000003">
    <property type="entry name" value="Aliphatic sulfonate ABC transporter permease"/>
    <property type="match status" value="1"/>
</dbReference>
<comment type="similarity">
    <text evidence="7">Belongs to the binding-protein-dependent transport system permease family.</text>
</comment>
<feature type="domain" description="ABC transmembrane type-1" evidence="8">
    <location>
        <begin position="107"/>
        <end position="287"/>
    </location>
</feature>
<comment type="caution">
    <text evidence="9">The sequence shown here is derived from an EMBL/GenBank/DDBJ whole genome shotgun (WGS) entry which is preliminary data.</text>
</comment>
<dbReference type="PANTHER" id="PTHR30151:SF25">
    <property type="entry name" value="TAURINE TRANSPORT SYSTEM PERMEASE PROTEIN TAUC"/>
    <property type="match status" value="1"/>
</dbReference>
<evidence type="ECO:0000313" key="10">
    <source>
        <dbReference type="Proteomes" id="UP000265955"/>
    </source>
</evidence>
<dbReference type="InterPro" id="IPR000515">
    <property type="entry name" value="MetI-like"/>
</dbReference>
<dbReference type="Pfam" id="PF00528">
    <property type="entry name" value="BPD_transp_1"/>
    <property type="match status" value="1"/>
</dbReference>